<protein>
    <submittedName>
        <fullName evidence="9">ABC transporter permease</fullName>
    </submittedName>
</protein>
<dbReference type="PANTHER" id="PTHR43163:SF3">
    <property type="entry name" value="PEPTIDE ABC TRANSPORTER PERMEASE PROTEIN"/>
    <property type="match status" value="1"/>
</dbReference>
<feature type="domain" description="ABC transmembrane type-1" evidence="8">
    <location>
        <begin position="97"/>
        <end position="307"/>
    </location>
</feature>
<dbReference type="InterPro" id="IPR045621">
    <property type="entry name" value="BPD_transp_1_N"/>
</dbReference>
<evidence type="ECO:0000313" key="9">
    <source>
        <dbReference type="EMBL" id="MBC8542556.1"/>
    </source>
</evidence>
<comment type="similarity">
    <text evidence="7">Belongs to the binding-protein-dependent transport system permease family.</text>
</comment>
<evidence type="ECO:0000259" key="8">
    <source>
        <dbReference type="PROSITE" id="PS50928"/>
    </source>
</evidence>
<reference evidence="9" key="1">
    <citation type="submission" date="2020-08" db="EMBL/GenBank/DDBJ databases">
        <title>Genome public.</title>
        <authorList>
            <person name="Liu C."/>
            <person name="Sun Q."/>
        </authorList>
    </citation>
    <scope>NUCLEOTIDE SEQUENCE</scope>
    <source>
        <strain evidence="9">NSJ-32</strain>
    </source>
</reference>
<feature type="transmembrane region" description="Helical" evidence="7">
    <location>
        <begin position="238"/>
        <end position="264"/>
    </location>
</feature>
<keyword evidence="3" id="KW-1003">Cell membrane</keyword>
<dbReference type="RefSeq" id="WP_177713546.1">
    <property type="nucleotide sequence ID" value="NZ_JACRSQ010000003.1"/>
</dbReference>
<name>A0A926I131_9FIRM</name>
<dbReference type="GO" id="GO:0005886">
    <property type="term" value="C:plasma membrane"/>
    <property type="evidence" value="ECO:0007669"/>
    <property type="project" value="UniProtKB-SubCell"/>
</dbReference>
<evidence type="ECO:0000256" key="6">
    <source>
        <dbReference type="ARBA" id="ARBA00023136"/>
    </source>
</evidence>
<keyword evidence="6 7" id="KW-0472">Membrane</keyword>
<proteinExistence type="inferred from homology"/>
<gene>
    <name evidence="9" type="ORF">H8730_03210</name>
</gene>
<dbReference type="EMBL" id="JACRSQ010000003">
    <property type="protein sequence ID" value="MBC8542556.1"/>
    <property type="molecule type" value="Genomic_DNA"/>
</dbReference>
<evidence type="ECO:0000256" key="7">
    <source>
        <dbReference type="RuleBase" id="RU363032"/>
    </source>
</evidence>
<accession>A0A926I131</accession>
<dbReference type="PROSITE" id="PS50928">
    <property type="entry name" value="ABC_TM1"/>
    <property type="match status" value="1"/>
</dbReference>
<comment type="subcellular location">
    <subcellularLocation>
        <location evidence="1 7">Cell membrane</location>
        <topology evidence="1 7">Multi-pass membrane protein</topology>
    </subcellularLocation>
</comment>
<dbReference type="SUPFAM" id="SSF161098">
    <property type="entry name" value="MetI-like"/>
    <property type="match status" value="1"/>
</dbReference>
<dbReference type="InterPro" id="IPR000515">
    <property type="entry name" value="MetI-like"/>
</dbReference>
<dbReference type="GO" id="GO:0055085">
    <property type="term" value="P:transmembrane transport"/>
    <property type="evidence" value="ECO:0007669"/>
    <property type="project" value="InterPro"/>
</dbReference>
<keyword evidence="2 7" id="KW-0813">Transport</keyword>
<keyword evidence="5 7" id="KW-1133">Transmembrane helix</keyword>
<comment type="caution">
    <text evidence="9">The sequence shown here is derived from an EMBL/GenBank/DDBJ whole genome shotgun (WGS) entry which is preliminary data.</text>
</comment>
<feature type="transmembrane region" description="Helical" evidence="7">
    <location>
        <begin position="284"/>
        <end position="310"/>
    </location>
</feature>
<evidence type="ECO:0000313" key="10">
    <source>
        <dbReference type="Proteomes" id="UP000657006"/>
    </source>
</evidence>
<keyword evidence="10" id="KW-1185">Reference proteome</keyword>
<dbReference type="AlphaFoldDB" id="A0A926I131"/>
<evidence type="ECO:0000256" key="3">
    <source>
        <dbReference type="ARBA" id="ARBA00022475"/>
    </source>
</evidence>
<evidence type="ECO:0000256" key="1">
    <source>
        <dbReference type="ARBA" id="ARBA00004651"/>
    </source>
</evidence>
<evidence type="ECO:0000256" key="5">
    <source>
        <dbReference type="ARBA" id="ARBA00022989"/>
    </source>
</evidence>
<dbReference type="Proteomes" id="UP000657006">
    <property type="component" value="Unassembled WGS sequence"/>
</dbReference>
<feature type="transmembrane region" description="Helical" evidence="7">
    <location>
        <begin position="101"/>
        <end position="122"/>
    </location>
</feature>
<evidence type="ECO:0000256" key="2">
    <source>
        <dbReference type="ARBA" id="ARBA00022448"/>
    </source>
</evidence>
<dbReference type="Gene3D" id="1.10.3720.10">
    <property type="entry name" value="MetI-like"/>
    <property type="match status" value="1"/>
</dbReference>
<feature type="transmembrane region" description="Helical" evidence="7">
    <location>
        <begin position="134"/>
        <end position="160"/>
    </location>
</feature>
<dbReference type="CDD" id="cd06261">
    <property type="entry name" value="TM_PBP2"/>
    <property type="match status" value="1"/>
</dbReference>
<organism evidence="9 10">
    <name type="scientific">Bianquea renquensis</name>
    <dbReference type="NCBI Taxonomy" id="2763661"/>
    <lineage>
        <taxon>Bacteria</taxon>
        <taxon>Bacillati</taxon>
        <taxon>Bacillota</taxon>
        <taxon>Clostridia</taxon>
        <taxon>Eubacteriales</taxon>
        <taxon>Bianqueaceae</taxon>
        <taxon>Bianquea</taxon>
    </lineage>
</organism>
<dbReference type="Pfam" id="PF00528">
    <property type="entry name" value="BPD_transp_1"/>
    <property type="match status" value="1"/>
</dbReference>
<feature type="transmembrane region" description="Helical" evidence="7">
    <location>
        <begin position="9"/>
        <end position="27"/>
    </location>
</feature>
<evidence type="ECO:0000256" key="4">
    <source>
        <dbReference type="ARBA" id="ARBA00022692"/>
    </source>
</evidence>
<feature type="transmembrane region" description="Helical" evidence="7">
    <location>
        <begin position="180"/>
        <end position="199"/>
    </location>
</feature>
<dbReference type="InterPro" id="IPR035906">
    <property type="entry name" value="MetI-like_sf"/>
</dbReference>
<dbReference type="PANTHER" id="PTHR43163">
    <property type="entry name" value="DIPEPTIDE TRANSPORT SYSTEM PERMEASE PROTEIN DPPB-RELATED"/>
    <property type="match status" value="1"/>
</dbReference>
<dbReference type="Pfam" id="PF19300">
    <property type="entry name" value="BPD_transp_1_N"/>
    <property type="match status" value="1"/>
</dbReference>
<keyword evidence="4 7" id="KW-0812">Transmembrane</keyword>
<sequence length="322" mass="34868">MAKYLLKRLGTSIITFVLVSFVVYFLIDATGDPARQALGTDYTEEQYQAKLEEYGLDAPFLARYGTWLIHFVMGDMGQSFIDKGETGVVAKQVISGLGPTFALASISMVVVLVIAIPLGIFAAKHKNGVGDGAVVSASLLGISVPVFVLCAVLMFIFAAKWKVLPVAGYRSPLEGGAGEFIRYMILPVASLSVLNIAYVTRMTRSAMLDVLGTDYIKSAKAKGLRQSKVFYKHALKNAFNVILTVIGQTFASMLAGAAVVETFFNIPGMGVLLIKYINKSDYNMILGFVMTICLIFIVINLVVDLLYGVFDPRVRVAGKAVN</sequence>